<evidence type="ECO:0000313" key="3">
    <source>
        <dbReference type="Proteomes" id="UP000229600"/>
    </source>
</evidence>
<name>A0A2H0N709_9BACT</name>
<protein>
    <submittedName>
        <fullName evidence="2">Uncharacterized protein</fullName>
    </submittedName>
</protein>
<gene>
    <name evidence="2" type="ORF">COV59_01825</name>
</gene>
<reference evidence="2 3" key="1">
    <citation type="submission" date="2017-09" db="EMBL/GenBank/DDBJ databases">
        <title>Depth-based differentiation of microbial function through sediment-hosted aquifers and enrichment of novel symbionts in the deep terrestrial subsurface.</title>
        <authorList>
            <person name="Probst A.J."/>
            <person name="Ladd B."/>
            <person name="Jarett J.K."/>
            <person name="Geller-Mcgrath D.E."/>
            <person name="Sieber C.M."/>
            <person name="Emerson J.B."/>
            <person name="Anantharaman K."/>
            <person name="Thomas B.C."/>
            <person name="Malmstrom R."/>
            <person name="Stieglmeier M."/>
            <person name="Klingl A."/>
            <person name="Woyke T."/>
            <person name="Ryan C.M."/>
            <person name="Banfield J.F."/>
        </authorList>
    </citation>
    <scope>NUCLEOTIDE SEQUENCE [LARGE SCALE GENOMIC DNA]</scope>
    <source>
        <strain evidence="2">CG11_big_fil_rev_8_21_14_0_20_39_34</strain>
    </source>
</reference>
<proteinExistence type="predicted"/>
<accession>A0A2H0N709</accession>
<dbReference type="Proteomes" id="UP000229600">
    <property type="component" value="Unassembled WGS sequence"/>
</dbReference>
<keyword evidence="1" id="KW-0812">Transmembrane</keyword>
<organism evidence="2 3">
    <name type="scientific">Candidatus Magasanikbacteria bacterium CG11_big_fil_rev_8_21_14_0_20_39_34</name>
    <dbReference type="NCBI Taxonomy" id="1974653"/>
    <lineage>
        <taxon>Bacteria</taxon>
        <taxon>Candidatus Magasanikiibacteriota</taxon>
    </lineage>
</organism>
<dbReference type="AlphaFoldDB" id="A0A2H0N709"/>
<dbReference type="EMBL" id="PCWN01000007">
    <property type="protein sequence ID" value="PIR03905.1"/>
    <property type="molecule type" value="Genomic_DNA"/>
</dbReference>
<evidence type="ECO:0000256" key="1">
    <source>
        <dbReference type="SAM" id="Phobius"/>
    </source>
</evidence>
<keyword evidence="1" id="KW-1133">Transmembrane helix</keyword>
<evidence type="ECO:0000313" key="2">
    <source>
        <dbReference type="EMBL" id="PIR03905.1"/>
    </source>
</evidence>
<keyword evidence="1" id="KW-0472">Membrane</keyword>
<comment type="caution">
    <text evidence="2">The sequence shown here is derived from an EMBL/GenBank/DDBJ whole genome shotgun (WGS) entry which is preliminary data.</text>
</comment>
<sequence>MFKINRKTIFVFFLFVIFCIACYQLLLHYFETHLTPYTDQHFFAETGIIVVKNSQYENTEKSPKMTIYRLRDKAPQDITDDMNLLFVNKNEAAFVPKELTSTSLMFLVDERFAQSLLIRSLPGPIFSIRDNPSSTYILVQGIRSSDSSPYFCLGEKNPEKIPPALHCNFIVKNIFPEDSPFDFSISWDKKEEKNLIIYNKKTNKLYLYDPWEKIPVEVVDQNLFTLKKHYLDSTQNPKNHSPKISKWGPILISKDQGHFFWKFVPFFSHVILVDENHIIVQYGREVYLIDQSLTHTSFFVTLKNKNDEIFSYYTVN</sequence>
<feature type="transmembrane region" description="Helical" evidence="1">
    <location>
        <begin position="9"/>
        <end position="30"/>
    </location>
</feature>